<dbReference type="EMBL" id="FUZF01000013">
    <property type="protein sequence ID" value="SKB88197.1"/>
    <property type="molecule type" value="Genomic_DNA"/>
</dbReference>
<organism evidence="1 2">
    <name type="scientific">Sphingobacterium nematocida</name>
    <dbReference type="NCBI Taxonomy" id="1513896"/>
    <lineage>
        <taxon>Bacteria</taxon>
        <taxon>Pseudomonadati</taxon>
        <taxon>Bacteroidota</taxon>
        <taxon>Sphingobacteriia</taxon>
        <taxon>Sphingobacteriales</taxon>
        <taxon>Sphingobacteriaceae</taxon>
        <taxon>Sphingobacterium</taxon>
    </lineage>
</organism>
<dbReference type="RefSeq" id="WP_079643859.1">
    <property type="nucleotide sequence ID" value="NZ_FUZF01000013.1"/>
</dbReference>
<sequence>MNTNIHKETESTDYKDFKLKRFREYLYKKIKDSDLSRADKEDKKSEIQDLIVEYGGDNFAGKMFYVTLKNIDGDIDQVCESLFDDYVYPGITPSTKLSSKFAIFVSGICLNDGEIASAIGSSGSRISRVRNNTDDTDFYPFQVYALAKISGILPSQLFEYFYGNGERPIIGLVPPAEEK</sequence>
<gene>
    <name evidence="1" type="ORF">SAMN05660841_02818</name>
</gene>
<keyword evidence="2" id="KW-1185">Reference proteome</keyword>
<accession>A0A1T5EW69</accession>
<dbReference type="OrthoDB" id="712802at2"/>
<dbReference type="AlphaFoldDB" id="A0A1T5EW69"/>
<evidence type="ECO:0000313" key="2">
    <source>
        <dbReference type="Proteomes" id="UP000190150"/>
    </source>
</evidence>
<dbReference type="Proteomes" id="UP000190150">
    <property type="component" value="Unassembled WGS sequence"/>
</dbReference>
<proteinExistence type="predicted"/>
<evidence type="ECO:0000313" key="1">
    <source>
        <dbReference type="EMBL" id="SKB88197.1"/>
    </source>
</evidence>
<name>A0A1T5EW69_9SPHI</name>
<reference evidence="2" key="1">
    <citation type="submission" date="2017-02" db="EMBL/GenBank/DDBJ databases">
        <authorList>
            <person name="Varghese N."/>
            <person name="Submissions S."/>
        </authorList>
    </citation>
    <scope>NUCLEOTIDE SEQUENCE [LARGE SCALE GENOMIC DNA]</scope>
    <source>
        <strain evidence="2">DSM 24091</strain>
    </source>
</reference>
<protein>
    <recommendedName>
        <fullName evidence="3">HTH cro/C1-type domain-containing protein</fullName>
    </recommendedName>
</protein>
<evidence type="ECO:0008006" key="3">
    <source>
        <dbReference type="Google" id="ProtNLM"/>
    </source>
</evidence>